<evidence type="ECO:0000313" key="1">
    <source>
        <dbReference type="EMBL" id="EGG14590.1"/>
    </source>
</evidence>
<organism evidence="1 2">
    <name type="scientific">Cavenderia fasciculata</name>
    <name type="common">Slime mold</name>
    <name type="synonym">Dictyostelium fasciculatum</name>
    <dbReference type="NCBI Taxonomy" id="261658"/>
    <lineage>
        <taxon>Eukaryota</taxon>
        <taxon>Amoebozoa</taxon>
        <taxon>Evosea</taxon>
        <taxon>Eumycetozoa</taxon>
        <taxon>Dictyostelia</taxon>
        <taxon>Acytosteliales</taxon>
        <taxon>Cavenderiaceae</taxon>
        <taxon>Cavenderia</taxon>
    </lineage>
</organism>
<dbReference type="EMBL" id="GL883029">
    <property type="protein sequence ID" value="EGG14590.1"/>
    <property type="molecule type" value="Genomic_DNA"/>
</dbReference>
<protein>
    <submittedName>
        <fullName evidence="1">Uncharacterized protein</fullName>
    </submittedName>
</protein>
<proteinExistence type="predicted"/>
<dbReference type="KEGG" id="dfa:DFA_12368"/>
<dbReference type="RefSeq" id="XP_004366110.1">
    <property type="nucleotide sequence ID" value="XM_004366053.1"/>
</dbReference>
<reference evidence="2" key="1">
    <citation type="journal article" date="2011" name="Genome Res.">
        <title>Phylogeny-wide analysis of social amoeba genomes highlights ancient origins for complex intercellular communication.</title>
        <authorList>
            <person name="Heidel A.J."/>
            <person name="Lawal H.M."/>
            <person name="Felder M."/>
            <person name="Schilde C."/>
            <person name="Helps N.R."/>
            <person name="Tunggal B."/>
            <person name="Rivero F."/>
            <person name="John U."/>
            <person name="Schleicher M."/>
            <person name="Eichinger L."/>
            <person name="Platzer M."/>
            <person name="Noegel A.A."/>
            <person name="Schaap P."/>
            <person name="Gloeckner G."/>
        </authorList>
    </citation>
    <scope>NUCLEOTIDE SEQUENCE [LARGE SCALE GENOMIC DNA]</scope>
    <source>
        <strain evidence="2">SH3</strain>
    </source>
</reference>
<accession>F4QDH2</accession>
<evidence type="ECO:0000313" key="2">
    <source>
        <dbReference type="Proteomes" id="UP000007797"/>
    </source>
</evidence>
<dbReference type="AlphaFoldDB" id="F4QDH2"/>
<dbReference type="Proteomes" id="UP000007797">
    <property type="component" value="Unassembled WGS sequence"/>
</dbReference>
<name>F4QDH2_CACFS</name>
<dbReference type="GeneID" id="14866556"/>
<gene>
    <name evidence="1" type="ORF">DFA_12368</name>
</gene>
<keyword evidence="2" id="KW-1185">Reference proteome</keyword>
<sequence length="59" mass="6829">MASFLTYYVRKVTDSSNQPEHVNQCSLGLSIWSDSTSRLYLVEMDDQEMSQKIINKLLN</sequence>